<protein>
    <submittedName>
        <fullName evidence="7">DivIVA domain protein</fullName>
    </submittedName>
</protein>
<dbReference type="PANTHER" id="PTHR35794">
    <property type="entry name" value="CELL DIVISION PROTEIN DIVIVA"/>
    <property type="match status" value="1"/>
</dbReference>
<dbReference type="Pfam" id="PF05103">
    <property type="entry name" value="DivIVA"/>
    <property type="match status" value="1"/>
</dbReference>
<feature type="coiled-coil region" evidence="6">
    <location>
        <begin position="33"/>
        <end position="67"/>
    </location>
</feature>
<organism evidence="7 8">
    <name type="scientific">Jonquetella anthropi DSM 22815</name>
    <dbReference type="NCBI Taxonomy" id="885272"/>
    <lineage>
        <taxon>Bacteria</taxon>
        <taxon>Thermotogati</taxon>
        <taxon>Synergistota</taxon>
        <taxon>Synergistia</taxon>
        <taxon>Synergistales</taxon>
        <taxon>Dethiosulfovibrionaceae</taxon>
        <taxon>Jonquetella</taxon>
    </lineage>
</organism>
<comment type="subcellular location">
    <subcellularLocation>
        <location evidence="1">Cytoplasm</location>
    </subcellularLocation>
</comment>
<reference evidence="7 8" key="1">
    <citation type="submission" date="2011-11" db="EMBL/GenBank/DDBJ databases">
        <title>The Noncontiguous Finished genome of Jonquetella anthropi DSM 22815.</title>
        <authorList>
            <consortium name="US DOE Joint Genome Institute (JGI-PGF)"/>
            <person name="Lucas S."/>
            <person name="Copeland A."/>
            <person name="Lapidus A."/>
            <person name="Glavina del Rio T."/>
            <person name="Dalin E."/>
            <person name="Tice H."/>
            <person name="Bruce D."/>
            <person name="Goodwin L."/>
            <person name="Pitluck S."/>
            <person name="Peters L."/>
            <person name="Mikhailova N."/>
            <person name="Held B."/>
            <person name="Kyrpides N."/>
            <person name="Mavromatis K."/>
            <person name="Ivanova N."/>
            <person name="Markowitz V."/>
            <person name="Cheng J.-F."/>
            <person name="Hugenholtz P."/>
            <person name="Woyke T."/>
            <person name="Wu D."/>
            <person name="Gronow S."/>
            <person name="Wellnitz S."/>
            <person name="Brambilla E."/>
            <person name="Klenk H.-P."/>
            <person name="Eisen J.A."/>
        </authorList>
    </citation>
    <scope>NUCLEOTIDE SEQUENCE [LARGE SCALE GENOMIC DNA]</scope>
    <source>
        <strain evidence="7 8">DSM 22815</strain>
    </source>
</reference>
<dbReference type="GO" id="GO:0005737">
    <property type="term" value="C:cytoplasm"/>
    <property type="evidence" value="ECO:0007669"/>
    <property type="project" value="UniProtKB-SubCell"/>
</dbReference>
<evidence type="ECO:0000313" key="7">
    <source>
        <dbReference type="EMBL" id="EHM13277.1"/>
    </source>
</evidence>
<dbReference type="Gene3D" id="6.10.250.660">
    <property type="match status" value="1"/>
</dbReference>
<dbReference type="InterPro" id="IPR019933">
    <property type="entry name" value="DivIVA_domain"/>
</dbReference>
<name>H0UKR8_9BACT</name>
<evidence type="ECO:0000256" key="2">
    <source>
        <dbReference type="ARBA" id="ARBA00022490"/>
    </source>
</evidence>
<keyword evidence="8" id="KW-1185">Reference proteome</keyword>
<dbReference type="AlphaFoldDB" id="H0UKR8"/>
<gene>
    <name evidence="7" type="ORF">JonanDRAFT_0904</name>
</gene>
<dbReference type="STRING" id="885272.JonanDRAFT_0904"/>
<dbReference type="EMBL" id="CM001376">
    <property type="protein sequence ID" value="EHM13277.1"/>
    <property type="molecule type" value="Genomic_DNA"/>
</dbReference>
<accession>H0UKR8</accession>
<keyword evidence="2" id="KW-0963">Cytoplasm</keyword>
<keyword evidence="5" id="KW-0131">Cell cycle</keyword>
<keyword evidence="4 6" id="KW-0175">Coiled coil</keyword>
<dbReference type="NCBIfam" id="TIGR03544">
    <property type="entry name" value="DivI1A_domain"/>
    <property type="match status" value="1"/>
</dbReference>
<evidence type="ECO:0000256" key="5">
    <source>
        <dbReference type="ARBA" id="ARBA00023306"/>
    </source>
</evidence>
<evidence type="ECO:0000256" key="3">
    <source>
        <dbReference type="ARBA" id="ARBA00022618"/>
    </source>
</evidence>
<sequence length="155" mass="16986">MQPVELMKANEAASVVFGRSISGYNRDQVDDFLDRVADSLQAYAELLAEAQRRNAELEDQLSGSSAAAELEDLKRSLKEALSAPRPVSSPAPQSEQIVADARAKAQQIIGQSQEQAARLAEQVRVLTNRRDELLSDCRALVESFSRLLSEQSVSL</sequence>
<dbReference type="HOGENOM" id="CLU_1693152_0_0_0"/>
<dbReference type="eggNOG" id="COG3599">
    <property type="taxonomic scope" value="Bacteria"/>
</dbReference>
<keyword evidence="3" id="KW-0132">Cell division</keyword>
<evidence type="ECO:0000256" key="4">
    <source>
        <dbReference type="ARBA" id="ARBA00023054"/>
    </source>
</evidence>
<dbReference type="GO" id="GO:0051301">
    <property type="term" value="P:cell division"/>
    <property type="evidence" value="ECO:0007669"/>
    <property type="project" value="UniProtKB-KW"/>
</dbReference>
<proteinExistence type="predicted"/>
<dbReference type="InterPro" id="IPR007793">
    <property type="entry name" value="DivIVA_fam"/>
</dbReference>
<dbReference type="Proteomes" id="UP000003806">
    <property type="component" value="Chromosome"/>
</dbReference>
<dbReference type="OrthoDB" id="9815492at2"/>
<feature type="coiled-coil region" evidence="6">
    <location>
        <begin position="102"/>
        <end position="136"/>
    </location>
</feature>
<dbReference type="PANTHER" id="PTHR35794:SF1">
    <property type="entry name" value="CELL CYCLE PROTEIN GPSB"/>
    <property type="match status" value="1"/>
</dbReference>
<evidence type="ECO:0000256" key="6">
    <source>
        <dbReference type="SAM" id="Coils"/>
    </source>
</evidence>
<evidence type="ECO:0000313" key="8">
    <source>
        <dbReference type="Proteomes" id="UP000003806"/>
    </source>
</evidence>
<evidence type="ECO:0000256" key="1">
    <source>
        <dbReference type="ARBA" id="ARBA00004496"/>
    </source>
</evidence>